<dbReference type="InterPro" id="IPR015890">
    <property type="entry name" value="Chorismate_C"/>
</dbReference>
<dbReference type="InterPro" id="IPR005801">
    <property type="entry name" value="ADC_synthase"/>
</dbReference>
<dbReference type="Gene3D" id="3.20.10.10">
    <property type="entry name" value="D-amino Acid Aminotransferase, subunit A, domain 2"/>
    <property type="match status" value="1"/>
</dbReference>
<dbReference type="GO" id="GO:0000162">
    <property type="term" value="P:L-tryptophan biosynthetic process"/>
    <property type="evidence" value="ECO:0007669"/>
    <property type="project" value="TreeGrafter"/>
</dbReference>
<dbReference type="Proteomes" id="UP000294593">
    <property type="component" value="Unassembled WGS sequence"/>
</dbReference>
<dbReference type="InterPro" id="IPR036038">
    <property type="entry name" value="Aminotransferase-like"/>
</dbReference>
<dbReference type="Gene3D" id="3.30.470.10">
    <property type="match status" value="1"/>
</dbReference>
<evidence type="ECO:0000256" key="1">
    <source>
        <dbReference type="SAM" id="MobiDB-lite"/>
    </source>
</evidence>
<dbReference type="SUPFAM" id="SSF56752">
    <property type="entry name" value="D-aminoacid aminotransferase-like PLP-dependent enzymes"/>
    <property type="match status" value="1"/>
</dbReference>
<dbReference type="PANTHER" id="PTHR11236:SF50">
    <property type="entry name" value="AMINODEOXYCHORISMATE SYNTHASE COMPONENT 1"/>
    <property type="match status" value="1"/>
</dbReference>
<dbReference type="AlphaFoldDB" id="A0A4R6RCG4"/>
<comment type="caution">
    <text evidence="3">The sequence shown here is derived from an EMBL/GenBank/DDBJ whole genome shotgun (WGS) entry which is preliminary data.</text>
</comment>
<dbReference type="InterPro" id="IPR019999">
    <property type="entry name" value="Anth_synth_I-like"/>
</dbReference>
<dbReference type="InterPro" id="IPR043131">
    <property type="entry name" value="BCAT-like_N"/>
</dbReference>
<dbReference type="GO" id="GO:0016829">
    <property type="term" value="F:lyase activity"/>
    <property type="evidence" value="ECO:0007669"/>
    <property type="project" value="UniProtKB-KW"/>
</dbReference>
<protein>
    <submittedName>
        <fullName evidence="3">Para-aminobenzoate synthetase/4-amino-4-deoxychorismate lyase</fullName>
    </submittedName>
</protein>
<dbReference type="Gene3D" id="3.60.120.10">
    <property type="entry name" value="Anthranilate synthase"/>
    <property type="match status" value="1"/>
</dbReference>
<dbReference type="OrthoDB" id="9803598at2"/>
<gene>
    <name evidence="3" type="ORF">EV672_104143</name>
</gene>
<evidence type="ECO:0000313" key="4">
    <source>
        <dbReference type="Proteomes" id="UP000294593"/>
    </source>
</evidence>
<feature type="domain" description="Chorismate-utilising enzyme C-terminal" evidence="2">
    <location>
        <begin position="148"/>
        <end position="418"/>
    </location>
</feature>
<proteinExistence type="predicted"/>
<dbReference type="Pfam" id="PF01063">
    <property type="entry name" value="Aminotran_4"/>
    <property type="match status" value="1"/>
</dbReference>
<reference evidence="3 4" key="1">
    <citation type="submission" date="2019-03" db="EMBL/GenBank/DDBJ databases">
        <title>Genomic Encyclopedia of Type Strains, Phase IV (KMG-IV): sequencing the most valuable type-strain genomes for metagenomic binning, comparative biology and taxonomic classification.</title>
        <authorList>
            <person name="Goeker M."/>
        </authorList>
    </citation>
    <scope>NUCLEOTIDE SEQUENCE [LARGE SCALE GENOMIC DNA]</scope>
    <source>
        <strain evidence="3 4">DSM 11901</strain>
    </source>
</reference>
<dbReference type="PRINTS" id="PR00095">
    <property type="entry name" value="ANTSNTHASEI"/>
</dbReference>
<dbReference type="SUPFAM" id="SSF56322">
    <property type="entry name" value="ADC synthase"/>
    <property type="match status" value="1"/>
</dbReference>
<accession>A0A4R6RCG4</accession>
<evidence type="ECO:0000313" key="3">
    <source>
        <dbReference type="EMBL" id="TDP83764.1"/>
    </source>
</evidence>
<dbReference type="EMBL" id="SNXW01000004">
    <property type="protein sequence ID" value="TDP83764.1"/>
    <property type="molecule type" value="Genomic_DNA"/>
</dbReference>
<keyword evidence="3" id="KW-0456">Lyase</keyword>
<dbReference type="Pfam" id="PF00425">
    <property type="entry name" value="Chorismate_bind"/>
    <property type="match status" value="1"/>
</dbReference>
<keyword evidence="4" id="KW-1185">Reference proteome</keyword>
<sequence length="646" mass="69375">MCWPRAGAPERTSLVTHPTPLPTVLDQDPSAPTALIDFPPTEAGGPRQRWRLHQPSRWLVAHDPSQVPGLLDAAHALSRQGQWAVGWVAYEAAPGLDACLPVKALPPGQPYAVFAIFDAAEPWDGHAADHAWHAGPWQAALNDDAITQRIGQVRHLIEAGEVYQVNLTDTLSGPFEGGTAAIEPCFAALRRSQPEGYSLMLDARAACRAPGVVLSVSPELFFDWDAGTGQSPDGGRITTRPMKGTAARGHDASSDAASAAHLLDSPKERAENLMIVDLLRNDLSRIAEVGSVKVPSLFDVQALPTVWQMTSTITAQARRGLRLSEAFAALFPCGSVTGAPKRQAMHHIARLEHGPRGVYCGAVGLMAPGGRVTFNVPIRTVALHTPPPPAPWTLRCGIGSGITLDARADSELREWRAKQAFLRRAAQPFQLLESLRLADGHIPRLDAHLQRLAASAAHFNWPWDAGWAEHARQRLADTAQAHPHGLFKLRLLLDVNGATEVQAAPLPAASEAPLQVALADRPMPEADDFIRHKTTQRAAYAAFPAPPGCFDTLLHNAQGELTEFTIGNVAVKLDGHWFTPPLSAGLLPGVMRASLLAEGRLAERRLTLDDLSHAQGLALLNSVRGWVDVCLATPALPPHSHGSRAG</sequence>
<dbReference type="InterPro" id="IPR043132">
    <property type="entry name" value="BCAT-like_C"/>
</dbReference>
<organism evidence="3 4">
    <name type="scientific">Aquabacterium commune</name>
    <dbReference type="NCBI Taxonomy" id="70586"/>
    <lineage>
        <taxon>Bacteria</taxon>
        <taxon>Pseudomonadati</taxon>
        <taxon>Pseudomonadota</taxon>
        <taxon>Betaproteobacteria</taxon>
        <taxon>Burkholderiales</taxon>
        <taxon>Aquabacterium</taxon>
    </lineage>
</organism>
<feature type="region of interest" description="Disordered" evidence="1">
    <location>
        <begin position="1"/>
        <end position="26"/>
    </location>
</feature>
<name>A0A4R6RCG4_9BURK</name>
<dbReference type="PANTHER" id="PTHR11236">
    <property type="entry name" value="AMINOBENZOATE/ANTHRANILATE SYNTHASE"/>
    <property type="match status" value="1"/>
</dbReference>
<dbReference type="InterPro" id="IPR001544">
    <property type="entry name" value="Aminotrans_IV"/>
</dbReference>
<dbReference type="GO" id="GO:0046820">
    <property type="term" value="F:4-amino-4-deoxychorismate synthase activity"/>
    <property type="evidence" value="ECO:0007669"/>
    <property type="project" value="TreeGrafter"/>
</dbReference>
<evidence type="ECO:0000259" key="2">
    <source>
        <dbReference type="Pfam" id="PF00425"/>
    </source>
</evidence>